<evidence type="ECO:0000256" key="1">
    <source>
        <dbReference type="SAM" id="MobiDB-lite"/>
    </source>
</evidence>
<gene>
    <name evidence="2" type="ORF">A6U91_18590</name>
</gene>
<feature type="region of interest" description="Disordered" evidence="1">
    <location>
        <begin position="1"/>
        <end position="25"/>
    </location>
</feature>
<name>A0AB36ED89_AGRTU</name>
<dbReference type="AlphaFoldDB" id="A0AB36ED89"/>
<dbReference type="EMBL" id="LXKT01000027">
    <property type="protein sequence ID" value="OCJ33442.1"/>
    <property type="molecule type" value="Genomic_DNA"/>
</dbReference>
<reference evidence="2 3" key="1">
    <citation type="journal article" date="2016" name="PeerJ">
        <title>Gall-ID: tools for genotyping gall-causing phytopathogenic bacteria.</title>
        <authorList>
            <person name="Davis E.W.II."/>
            <person name="Weisberg A.J."/>
            <person name="Tabima J.F."/>
            <person name="Grunwald N.J."/>
            <person name="Chang J.H."/>
        </authorList>
    </citation>
    <scope>NUCLEOTIDE SEQUENCE [LARGE SCALE GENOMIC DNA]</scope>
    <source>
        <strain evidence="2 3">N2/73</strain>
    </source>
</reference>
<evidence type="ECO:0000313" key="3">
    <source>
        <dbReference type="Proteomes" id="UP000093451"/>
    </source>
</evidence>
<protein>
    <submittedName>
        <fullName evidence="2">Uncharacterized protein</fullName>
    </submittedName>
</protein>
<dbReference type="Proteomes" id="UP000093451">
    <property type="component" value="Unassembled WGS sequence"/>
</dbReference>
<organism evidence="2 3">
    <name type="scientific">Agrobacterium tumefaciens</name>
    <dbReference type="NCBI Taxonomy" id="358"/>
    <lineage>
        <taxon>Bacteria</taxon>
        <taxon>Pseudomonadati</taxon>
        <taxon>Pseudomonadota</taxon>
        <taxon>Alphaproteobacteria</taxon>
        <taxon>Hyphomicrobiales</taxon>
        <taxon>Rhizobiaceae</taxon>
        <taxon>Rhizobium/Agrobacterium group</taxon>
        <taxon>Agrobacterium</taxon>
        <taxon>Agrobacterium tumefaciens complex</taxon>
    </lineage>
</organism>
<proteinExistence type="predicted"/>
<dbReference type="RefSeq" id="WP_065688810.1">
    <property type="nucleotide sequence ID" value="NZ_LXKT01000027.1"/>
</dbReference>
<sequence length="728" mass="77601">MAENKKKKEIKSVMFGDTSPAPHNSTLAEADRQLLIDQGLNPNDYEYVPGYDPASAASVSPWTKQEGDIVYYDDQTPINVSDVELEVPTSVRFEIGALSKPEDRLTALRKYYPDAQPIGTDQYVMRDPETDRAMVFNVKSWVPSWGDVGDAAPEIVGTAGAIGGGILGGAAGAGVGSVVPIVGTTTGALAAGAAGAGTGYAAGRDLYQRGANLVFGNQDTRTTGEQVIDAAQDFGIGATGELGGTIVGGAVGRGIGKAVDAVRPSRLIGGLTPADDAAKAAQRLQAFEDIGVQPTPGMIAGPVAATREQSRLSGNSIMSNRVGEIYDDISKRFDDVIDRTTGGRNLSAAEAGDAIQQRAQDFKSIIKSRQNELYDDVARLTQGITADAPNTAQFLKTTKEEYKQLGQSAKMNAGSGYETAIKQAEAIVSDVQAGASFDTLKQARTAIGDIAFDRNLPTKEGQLYRNLYKSLTDDMTATAEKGGEDVIQAMRKANNFSARTKNPDNLVSQNIPDEILRKQVPEAAYKMMISGSKNAGSKITQIVRQARVAGGDDAVREIGSGVFQKLGRDNAGNFSPARLIADWDSLPKETKTALYMTKDGNELRKSMEQIVEVSRNLVQYAGTKNHSNTARHLSTQLDNFVNSASIAGAIATASPSALLIPVLKYGADKAGKRYANKLFSSPETLQWMAGLNTGTTKGAITRLTNIYNKTADQSLKIAIRDYMQDLRQ</sequence>
<comment type="caution">
    <text evidence="2">The sequence shown here is derived from an EMBL/GenBank/DDBJ whole genome shotgun (WGS) entry which is preliminary data.</text>
</comment>
<accession>A0AB36ED89</accession>
<evidence type="ECO:0000313" key="2">
    <source>
        <dbReference type="EMBL" id="OCJ33442.1"/>
    </source>
</evidence>